<dbReference type="Pfam" id="PF17919">
    <property type="entry name" value="RT_RNaseH_2"/>
    <property type="match status" value="1"/>
</dbReference>
<dbReference type="InterPro" id="IPR041577">
    <property type="entry name" value="RT_RNaseH_2"/>
</dbReference>
<reference evidence="2" key="1">
    <citation type="submission" date="2020-11" db="EMBL/GenBank/DDBJ databases">
        <authorList>
            <person name="Whitehead M."/>
        </authorList>
    </citation>
    <scope>NUCLEOTIDE SEQUENCE</scope>
    <source>
        <strain evidence="2">EGII</strain>
    </source>
</reference>
<accession>A0A811UWZ7</accession>
<proteinExistence type="predicted"/>
<protein>
    <submittedName>
        <fullName evidence="2">(Mediterranean fruit fly) hypothetical protein</fullName>
    </submittedName>
</protein>
<comment type="caution">
    <text evidence="2">The sequence shown here is derived from an EMBL/GenBank/DDBJ whole genome shotgun (WGS) entry which is preliminary data.</text>
</comment>
<dbReference type="GO" id="GO:0071897">
    <property type="term" value="P:DNA biosynthetic process"/>
    <property type="evidence" value="ECO:0007669"/>
    <property type="project" value="UniProtKB-ARBA"/>
</dbReference>
<sequence>MKSVGDVRDHSSTVVHNEQDYRRSRVTNLTNEDVNLWQTFHSTFALLPRFRYDCVKFFVTFDMAVLNDDLISDYVLPGKDILCDENSRLIIEKNECRVEQIRQINTLGSLYEPINANFLKRELNTSDTSSTKTVLHQQHSFEILIKALINEPIFSLYDVNSQHEVHTDASSFGLAGVLLQ</sequence>
<evidence type="ECO:0000313" key="3">
    <source>
        <dbReference type="Proteomes" id="UP000606786"/>
    </source>
</evidence>
<evidence type="ECO:0000313" key="2">
    <source>
        <dbReference type="EMBL" id="CAD7001623.1"/>
    </source>
</evidence>
<dbReference type="Proteomes" id="UP000606786">
    <property type="component" value="Unassembled WGS sequence"/>
</dbReference>
<dbReference type="EMBL" id="CAJHJT010000023">
    <property type="protein sequence ID" value="CAD7001623.1"/>
    <property type="molecule type" value="Genomic_DNA"/>
</dbReference>
<gene>
    <name evidence="2" type="ORF">CCAP1982_LOCUS10117</name>
</gene>
<keyword evidence="3" id="KW-1185">Reference proteome</keyword>
<evidence type="ECO:0000259" key="1">
    <source>
        <dbReference type="Pfam" id="PF17919"/>
    </source>
</evidence>
<organism evidence="2 3">
    <name type="scientific">Ceratitis capitata</name>
    <name type="common">Mediterranean fruit fly</name>
    <name type="synonym">Tephritis capitata</name>
    <dbReference type="NCBI Taxonomy" id="7213"/>
    <lineage>
        <taxon>Eukaryota</taxon>
        <taxon>Metazoa</taxon>
        <taxon>Ecdysozoa</taxon>
        <taxon>Arthropoda</taxon>
        <taxon>Hexapoda</taxon>
        <taxon>Insecta</taxon>
        <taxon>Pterygota</taxon>
        <taxon>Neoptera</taxon>
        <taxon>Endopterygota</taxon>
        <taxon>Diptera</taxon>
        <taxon>Brachycera</taxon>
        <taxon>Muscomorpha</taxon>
        <taxon>Tephritoidea</taxon>
        <taxon>Tephritidae</taxon>
        <taxon>Ceratitis</taxon>
        <taxon>Ceratitis</taxon>
    </lineage>
</organism>
<dbReference type="SUPFAM" id="SSF56672">
    <property type="entry name" value="DNA/RNA polymerases"/>
    <property type="match status" value="1"/>
</dbReference>
<feature type="domain" description="Reverse transcriptase/retrotransposon-derived protein RNase H-like" evidence="1">
    <location>
        <begin position="137"/>
        <end position="180"/>
    </location>
</feature>
<name>A0A811UWZ7_CERCA</name>
<dbReference type="InterPro" id="IPR043502">
    <property type="entry name" value="DNA/RNA_pol_sf"/>
</dbReference>
<dbReference type="AlphaFoldDB" id="A0A811UWZ7"/>